<evidence type="ECO:0000256" key="2">
    <source>
        <dbReference type="ARBA" id="ARBA00023125"/>
    </source>
</evidence>
<feature type="transmembrane region" description="Helical" evidence="4">
    <location>
        <begin position="6"/>
        <end position="28"/>
    </location>
</feature>
<evidence type="ECO:0000256" key="1">
    <source>
        <dbReference type="ARBA" id="ARBA00023015"/>
    </source>
</evidence>
<sequence>METGKAIAFLLASGQGLLLSLALVVKGLRQERSNLFLGLILYVLALELLNAWGMQVRYHSSPDSIPFWNLQSYLLLPPSVWFFAQLTTTPGYAFRQKDWLFYLPAVVEVLLRFGWSFYRRSTGASLPSLLDNPGWFLVTELLPIFGTAIALWFYGRKLVFFHRSLKRHAFRLSFGLFVRLYSLFCFLLLTTVIWAAGVLLEWPVFAGLEIVLTLSLFAFGYIGYANPAFFTLPALPDVKSSEKPEFLHYDDAKQLERLQTVFRQDALYTQSKLTVDDVAKRLQLPARYVSYLINTRCATNFTHFVNGFRVEAVIRKLNDPAEHHKTLLALALEAGFNSKSTFNQVFKHHTGQAPSHFLLVKK</sequence>
<dbReference type="GO" id="GO:0003700">
    <property type="term" value="F:DNA-binding transcription factor activity"/>
    <property type="evidence" value="ECO:0007669"/>
    <property type="project" value="InterPro"/>
</dbReference>
<dbReference type="EMBL" id="QOWE01000014">
    <property type="protein sequence ID" value="RCR68170.1"/>
    <property type="molecule type" value="Genomic_DNA"/>
</dbReference>
<dbReference type="AlphaFoldDB" id="A0A368JKJ4"/>
<dbReference type="Pfam" id="PF12833">
    <property type="entry name" value="HTH_18"/>
    <property type="match status" value="1"/>
</dbReference>
<name>A0A368JKJ4_9BACT</name>
<keyword evidence="3" id="KW-0804">Transcription</keyword>
<dbReference type="Gene3D" id="1.10.10.60">
    <property type="entry name" value="Homeodomain-like"/>
    <property type="match status" value="1"/>
</dbReference>
<keyword evidence="4" id="KW-1133">Transmembrane helix</keyword>
<evidence type="ECO:0000256" key="4">
    <source>
        <dbReference type="SAM" id="Phobius"/>
    </source>
</evidence>
<evidence type="ECO:0000313" key="6">
    <source>
        <dbReference type="EMBL" id="RCR68170.1"/>
    </source>
</evidence>
<dbReference type="RefSeq" id="WP_114407301.1">
    <property type="nucleotide sequence ID" value="NZ_QOWE01000014.1"/>
</dbReference>
<dbReference type="OrthoDB" id="5492415at2"/>
<keyword evidence="7" id="KW-1185">Reference proteome</keyword>
<feature type="domain" description="HTH araC/xylS-type" evidence="5">
    <location>
        <begin position="256"/>
        <end position="360"/>
    </location>
</feature>
<dbReference type="PANTHER" id="PTHR43280">
    <property type="entry name" value="ARAC-FAMILY TRANSCRIPTIONAL REGULATOR"/>
    <property type="match status" value="1"/>
</dbReference>
<feature type="transmembrane region" description="Helical" evidence="4">
    <location>
        <begin position="176"/>
        <end position="196"/>
    </location>
</feature>
<keyword evidence="2" id="KW-0238">DNA-binding</keyword>
<dbReference type="PANTHER" id="PTHR43280:SF29">
    <property type="entry name" value="ARAC-FAMILY TRANSCRIPTIONAL REGULATOR"/>
    <property type="match status" value="1"/>
</dbReference>
<dbReference type="InterPro" id="IPR009057">
    <property type="entry name" value="Homeodomain-like_sf"/>
</dbReference>
<dbReference type="SMART" id="SM00342">
    <property type="entry name" value="HTH_ARAC"/>
    <property type="match status" value="1"/>
</dbReference>
<feature type="transmembrane region" description="Helical" evidence="4">
    <location>
        <begin position="202"/>
        <end position="224"/>
    </location>
</feature>
<feature type="transmembrane region" description="Helical" evidence="4">
    <location>
        <begin position="135"/>
        <end position="155"/>
    </location>
</feature>
<dbReference type="PROSITE" id="PS00041">
    <property type="entry name" value="HTH_ARAC_FAMILY_1"/>
    <property type="match status" value="1"/>
</dbReference>
<gene>
    <name evidence="6" type="ORF">DUE52_17345</name>
</gene>
<dbReference type="Proteomes" id="UP000253383">
    <property type="component" value="Unassembled WGS sequence"/>
</dbReference>
<dbReference type="GO" id="GO:0043565">
    <property type="term" value="F:sequence-specific DNA binding"/>
    <property type="evidence" value="ECO:0007669"/>
    <property type="project" value="InterPro"/>
</dbReference>
<keyword evidence="4" id="KW-0472">Membrane</keyword>
<evidence type="ECO:0000256" key="3">
    <source>
        <dbReference type="ARBA" id="ARBA00023163"/>
    </source>
</evidence>
<dbReference type="InterPro" id="IPR018060">
    <property type="entry name" value="HTH_AraC"/>
</dbReference>
<accession>A0A368JKJ4</accession>
<feature type="transmembrane region" description="Helical" evidence="4">
    <location>
        <begin position="35"/>
        <end position="53"/>
    </location>
</feature>
<evidence type="ECO:0000313" key="7">
    <source>
        <dbReference type="Proteomes" id="UP000253383"/>
    </source>
</evidence>
<feature type="transmembrane region" description="Helical" evidence="4">
    <location>
        <begin position="99"/>
        <end position="115"/>
    </location>
</feature>
<protein>
    <submittedName>
        <fullName evidence="6">AraC family transcriptional regulator</fullName>
    </submittedName>
</protein>
<dbReference type="InterPro" id="IPR018062">
    <property type="entry name" value="HTH_AraC-typ_CS"/>
</dbReference>
<keyword evidence="1" id="KW-0805">Transcription regulation</keyword>
<comment type="caution">
    <text evidence="6">The sequence shown here is derived from an EMBL/GenBank/DDBJ whole genome shotgun (WGS) entry which is preliminary data.</text>
</comment>
<evidence type="ECO:0000259" key="5">
    <source>
        <dbReference type="PROSITE" id="PS01124"/>
    </source>
</evidence>
<reference evidence="6 7" key="1">
    <citation type="submission" date="2018-07" db="EMBL/GenBank/DDBJ databases">
        <title>Genome analysis of Larkinella rosea.</title>
        <authorList>
            <person name="Zhou Z."/>
            <person name="Wang G."/>
        </authorList>
    </citation>
    <scope>NUCLEOTIDE SEQUENCE [LARGE SCALE GENOMIC DNA]</scope>
    <source>
        <strain evidence="7">zzj9</strain>
    </source>
</reference>
<dbReference type="SUPFAM" id="SSF46689">
    <property type="entry name" value="Homeodomain-like"/>
    <property type="match status" value="1"/>
</dbReference>
<dbReference type="PROSITE" id="PS01124">
    <property type="entry name" value="HTH_ARAC_FAMILY_2"/>
    <property type="match status" value="1"/>
</dbReference>
<organism evidence="6 7">
    <name type="scientific">Larkinella punicea</name>
    <dbReference type="NCBI Taxonomy" id="2315727"/>
    <lineage>
        <taxon>Bacteria</taxon>
        <taxon>Pseudomonadati</taxon>
        <taxon>Bacteroidota</taxon>
        <taxon>Cytophagia</taxon>
        <taxon>Cytophagales</taxon>
        <taxon>Spirosomataceae</taxon>
        <taxon>Larkinella</taxon>
    </lineage>
</organism>
<feature type="transmembrane region" description="Helical" evidence="4">
    <location>
        <begin position="73"/>
        <end position="92"/>
    </location>
</feature>
<keyword evidence="4" id="KW-0812">Transmembrane</keyword>
<proteinExistence type="predicted"/>